<evidence type="ECO:0000313" key="2">
    <source>
        <dbReference type="RefSeq" id="XP_010856600.1"/>
    </source>
</evidence>
<dbReference type="KEGG" id="bbis:105001854"/>
<sequence length="214" mass="23850">MEKEETKSVLRMVASLVAERRLYGDWASVVGSSWASLPRNMWNLPGPGIEPMSPALAGGFSATVPPGMSSLHFYVEGETKKVKPEKICCQYTCTTIAEKVSSGREMIPGENVNLQGRRNSENDEWAASNHPRQWTWLEVFAVLKGCSEEQQFNTATVVLDGENPVFPETYVCAIQMTYHESSWMLAVCISGVLSRLESMNGKKDEEEFFLANVE</sequence>
<dbReference type="Proteomes" id="UP000515208">
    <property type="component" value="Unplaced"/>
</dbReference>
<proteinExistence type="predicted"/>
<protein>
    <submittedName>
        <fullName evidence="2">Uncharacterized protein LOC105001854</fullName>
    </submittedName>
</protein>
<accession>A0A6P3IZU1</accession>
<name>A0A6P3IZU1_BISBB</name>
<reference evidence="2" key="1">
    <citation type="submission" date="2025-08" db="UniProtKB">
        <authorList>
            <consortium name="RefSeq"/>
        </authorList>
    </citation>
    <scope>IDENTIFICATION</scope>
    <source>
        <tissue evidence="2">Blood</tissue>
    </source>
</reference>
<organism evidence="1 2">
    <name type="scientific">Bison bison bison</name>
    <name type="common">North American plains bison</name>
    <dbReference type="NCBI Taxonomy" id="43346"/>
    <lineage>
        <taxon>Eukaryota</taxon>
        <taxon>Metazoa</taxon>
        <taxon>Chordata</taxon>
        <taxon>Craniata</taxon>
        <taxon>Vertebrata</taxon>
        <taxon>Euteleostomi</taxon>
        <taxon>Mammalia</taxon>
        <taxon>Eutheria</taxon>
        <taxon>Laurasiatheria</taxon>
        <taxon>Artiodactyla</taxon>
        <taxon>Ruminantia</taxon>
        <taxon>Pecora</taxon>
        <taxon>Bovidae</taxon>
        <taxon>Bovinae</taxon>
        <taxon>Bison</taxon>
    </lineage>
</organism>
<dbReference type="RefSeq" id="XP_010856600.1">
    <property type="nucleotide sequence ID" value="XM_010858298.1"/>
</dbReference>
<keyword evidence="1" id="KW-1185">Reference proteome</keyword>
<dbReference type="GeneID" id="105001854"/>
<gene>
    <name evidence="2" type="primary">LOC105001854</name>
</gene>
<dbReference type="AlphaFoldDB" id="A0A6P3IZU1"/>
<evidence type="ECO:0000313" key="1">
    <source>
        <dbReference type="Proteomes" id="UP000515208"/>
    </source>
</evidence>